<gene>
    <name evidence="19" type="ORF">ACFO0A_14410</name>
</gene>
<dbReference type="InterPro" id="IPR037066">
    <property type="entry name" value="Plug_dom_sf"/>
</dbReference>
<sequence length="735" mass="79672">MNNRFRTTTAAIGAIAAFIVLSSAASAQDSASAPASTDDGKTLDTVQTTRDGENVIIVTARNYVPQGSATATKSDIPLIETPQSVTVISRDQIDLLNFVDAQQAVRYVAGVTGENYGPDLRFDFIQVRGFTPKQFVDGLATPVTTTILSNGVDLYGFESFDILKGPASVLYGNSPPGGIYNLTSRRASRTFGGEISAKYGEQDYKQIGMTVTGPVNDMIEARATVMYRDRDAERAFVHAKRLYAAPTATIHLGDSTRLTGLAYYQYDEVNGDTNGFLPVQGTLLPNPNGRVRRDTNLGEPDYNRYTRRQWGAGFEADHDFSSSAGVTVNARWSDYDEFQQIIYGGFLGADNRTVGRFSFPYAEKVKNFSIDNRFHAALATGAIEHKILVGLDYRNVRNDAAYGFGSASSIDLYNQVYGQGGPFITPALATRYNEQRLRQTGVYAQDQIGIGNLFLLVSGRQDWTKSNYIPPFTPVTATGPTVKQKADKFTWRVGANYVSPSGFAPYVSYATSFEPVLGADLTGKAFKPTTGRQIEGGVKFDGRNMGDDVKLFGTAALYKIDQKNVVSTLSGPQLPVFGTQSGKVEVYGGEIELVARIREQLSINGSYSYTHSEIKQSNVAVEIGAPLPVTPKHKASLFADYTFQVGALAGLGFGAGARYASGSAGSLPGAFNPVVYKSESATLFDAIIHYDTPEWRFAINGSNILDKRYVARCAGVFNCTYGAGRQVIGTATYKF</sequence>
<evidence type="ECO:0000313" key="20">
    <source>
        <dbReference type="Proteomes" id="UP001595828"/>
    </source>
</evidence>
<evidence type="ECO:0000256" key="13">
    <source>
        <dbReference type="ARBA" id="ARBA00023237"/>
    </source>
</evidence>
<evidence type="ECO:0000256" key="3">
    <source>
        <dbReference type="ARBA" id="ARBA00022448"/>
    </source>
</evidence>
<dbReference type="InterPro" id="IPR012910">
    <property type="entry name" value="Plug_dom"/>
</dbReference>
<keyword evidence="4 14" id="KW-1134">Transmembrane beta strand</keyword>
<dbReference type="Pfam" id="PF00593">
    <property type="entry name" value="TonB_dep_Rec_b-barrel"/>
    <property type="match status" value="1"/>
</dbReference>
<evidence type="ECO:0000313" key="19">
    <source>
        <dbReference type="EMBL" id="MFC4296246.1"/>
    </source>
</evidence>
<evidence type="ECO:0000256" key="9">
    <source>
        <dbReference type="ARBA" id="ARBA00023065"/>
    </source>
</evidence>
<feature type="domain" description="TonB-dependent receptor plug" evidence="18">
    <location>
        <begin position="78"/>
        <end position="179"/>
    </location>
</feature>
<dbReference type="InterPro" id="IPR039426">
    <property type="entry name" value="TonB-dep_rcpt-like"/>
</dbReference>
<evidence type="ECO:0000256" key="15">
    <source>
        <dbReference type="RuleBase" id="RU003357"/>
    </source>
</evidence>
<keyword evidence="5" id="KW-0410">Iron transport</keyword>
<feature type="chain" id="PRO_5046084929" evidence="16">
    <location>
        <begin position="28"/>
        <end position="735"/>
    </location>
</feature>
<dbReference type="Proteomes" id="UP001595828">
    <property type="component" value="Unassembled WGS sequence"/>
</dbReference>
<dbReference type="SUPFAM" id="SSF56935">
    <property type="entry name" value="Porins"/>
    <property type="match status" value="1"/>
</dbReference>
<keyword evidence="12 19" id="KW-0675">Receptor</keyword>
<evidence type="ECO:0000256" key="14">
    <source>
        <dbReference type="PROSITE-ProRule" id="PRU01360"/>
    </source>
</evidence>
<dbReference type="PANTHER" id="PTHR32552">
    <property type="entry name" value="FERRICHROME IRON RECEPTOR-RELATED"/>
    <property type="match status" value="1"/>
</dbReference>
<keyword evidence="20" id="KW-1185">Reference proteome</keyword>
<keyword evidence="10 15" id="KW-0798">TonB box</keyword>
<name>A0ABV8RV51_9SPHN</name>
<evidence type="ECO:0000256" key="16">
    <source>
        <dbReference type="SAM" id="SignalP"/>
    </source>
</evidence>
<keyword evidence="6 14" id="KW-0812">Transmembrane</keyword>
<accession>A0ABV8RV51</accession>
<dbReference type="NCBIfam" id="TIGR01783">
    <property type="entry name" value="TonB-siderophor"/>
    <property type="match status" value="1"/>
</dbReference>
<comment type="similarity">
    <text evidence="2 14 15">Belongs to the TonB-dependent receptor family.</text>
</comment>
<keyword evidence="11 14" id="KW-0472">Membrane</keyword>
<dbReference type="Gene3D" id="2.40.170.20">
    <property type="entry name" value="TonB-dependent receptor, beta-barrel domain"/>
    <property type="match status" value="1"/>
</dbReference>
<evidence type="ECO:0000256" key="12">
    <source>
        <dbReference type="ARBA" id="ARBA00023170"/>
    </source>
</evidence>
<evidence type="ECO:0000256" key="10">
    <source>
        <dbReference type="ARBA" id="ARBA00023077"/>
    </source>
</evidence>
<dbReference type="InterPro" id="IPR010105">
    <property type="entry name" value="TonB_sidphr_rcpt"/>
</dbReference>
<keyword evidence="7 16" id="KW-0732">Signal</keyword>
<evidence type="ECO:0000256" key="11">
    <source>
        <dbReference type="ARBA" id="ARBA00023136"/>
    </source>
</evidence>
<protein>
    <submittedName>
        <fullName evidence="19">TonB-dependent siderophore receptor</fullName>
    </submittedName>
</protein>
<dbReference type="Gene3D" id="2.170.130.10">
    <property type="entry name" value="TonB-dependent receptor, plug domain"/>
    <property type="match status" value="1"/>
</dbReference>
<dbReference type="InterPro" id="IPR036942">
    <property type="entry name" value="Beta-barrel_TonB_sf"/>
</dbReference>
<dbReference type="CDD" id="cd01347">
    <property type="entry name" value="ligand_gated_channel"/>
    <property type="match status" value="1"/>
</dbReference>
<dbReference type="PROSITE" id="PS52016">
    <property type="entry name" value="TONB_DEPENDENT_REC_3"/>
    <property type="match status" value="1"/>
</dbReference>
<proteinExistence type="inferred from homology"/>
<keyword evidence="9" id="KW-0406">Ion transport</keyword>
<evidence type="ECO:0000256" key="8">
    <source>
        <dbReference type="ARBA" id="ARBA00023004"/>
    </source>
</evidence>
<evidence type="ECO:0000256" key="1">
    <source>
        <dbReference type="ARBA" id="ARBA00004571"/>
    </source>
</evidence>
<keyword evidence="13 14" id="KW-0998">Cell outer membrane</keyword>
<dbReference type="Pfam" id="PF07715">
    <property type="entry name" value="Plug"/>
    <property type="match status" value="1"/>
</dbReference>
<evidence type="ECO:0000256" key="4">
    <source>
        <dbReference type="ARBA" id="ARBA00022452"/>
    </source>
</evidence>
<dbReference type="InterPro" id="IPR000531">
    <property type="entry name" value="Beta-barrel_TonB"/>
</dbReference>
<evidence type="ECO:0000256" key="5">
    <source>
        <dbReference type="ARBA" id="ARBA00022496"/>
    </source>
</evidence>
<dbReference type="EMBL" id="JBHSDR010000008">
    <property type="protein sequence ID" value="MFC4296246.1"/>
    <property type="molecule type" value="Genomic_DNA"/>
</dbReference>
<evidence type="ECO:0000256" key="7">
    <source>
        <dbReference type="ARBA" id="ARBA00022729"/>
    </source>
</evidence>
<dbReference type="RefSeq" id="WP_379539768.1">
    <property type="nucleotide sequence ID" value="NZ_JBHSDR010000008.1"/>
</dbReference>
<comment type="caution">
    <text evidence="19">The sequence shown here is derived from an EMBL/GenBank/DDBJ whole genome shotgun (WGS) entry which is preliminary data.</text>
</comment>
<keyword evidence="8" id="KW-0408">Iron</keyword>
<keyword evidence="3 14" id="KW-0813">Transport</keyword>
<organism evidence="19 20">
    <name type="scientific">Novosphingobium tardum</name>
    <dbReference type="NCBI Taxonomy" id="1538021"/>
    <lineage>
        <taxon>Bacteria</taxon>
        <taxon>Pseudomonadati</taxon>
        <taxon>Pseudomonadota</taxon>
        <taxon>Alphaproteobacteria</taxon>
        <taxon>Sphingomonadales</taxon>
        <taxon>Sphingomonadaceae</taxon>
        <taxon>Novosphingobium</taxon>
    </lineage>
</organism>
<reference evidence="20" key="1">
    <citation type="journal article" date="2019" name="Int. J. Syst. Evol. Microbiol.">
        <title>The Global Catalogue of Microorganisms (GCM) 10K type strain sequencing project: providing services to taxonomists for standard genome sequencing and annotation.</title>
        <authorList>
            <consortium name="The Broad Institute Genomics Platform"/>
            <consortium name="The Broad Institute Genome Sequencing Center for Infectious Disease"/>
            <person name="Wu L."/>
            <person name="Ma J."/>
        </authorList>
    </citation>
    <scope>NUCLEOTIDE SEQUENCE [LARGE SCALE GENOMIC DNA]</scope>
    <source>
        <strain evidence="20">CGMCC 1.12989</strain>
    </source>
</reference>
<evidence type="ECO:0000256" key="2">
    <source>
        <dbReference type="ARBA" id="ARBA00009810"/>
    </source>
</evidence>
<evidence type="ECO:0000259" key="17">
    <source>
        <dbReference type="Pfam" id="PF00593"/>
    </source>
</evidence>
<evidence type="ECO:0000259" key="18">
    <source>
        <dbReference type="Pfam" id="PF07715"/>
    </source>
</evidence>
<feature type="domain" description="TonB-dependent receptor-like beta-barrel" evidence="17">
    <location>
        <begin position="253"/>
        <end position="704"/>
    </location>
</feature>
<comment type="subcellular location">
    <subcellularLocation>
        <location evidence="1 14">Cell outer membrane</location>
        <topology evidence="1 14">Multi-pass membrane protein</topology>
    </subcellularLocation>
</comment>
<dbReference type="PANTHER" id="PTHR32552:SF68">
    <property type="entry name" value="FERRICHROME OUTER MEMBRANE TRANSPORTER_PHAGE RECEPTOR"/>
    <property type="match status" value="1"/>
</dbReference>
<evidence type="ECO:0000256" key="6">
    <source>
        <dbReference type="ARBA" id="ARBA00022692"/>
    </source>
</evidence>
<feature type="signal peptide" evidence="16">
    <location>
        <begin position="1"/>
        <end position="27"/>
    </location>
</feature>